<sequence>MEENEKLKERKESTEPIEKIEIKETEKTEMLEEVNQERTEIHTEPLEGTSISKVEPQSSLDGALPRMQLMILAQEKLNKSIEVMNKSNTAQNQLAETMRQIAAAGERVAQVFSPIAQQMATQMQVISPIVQQITTQVQQTISPIAQQMAIQIQTLSSVFNSVGAIGQRMLETLNSFNFQERLLDLRELAKRAEETTLNFKTIVIELGFPPHDFIPIYSMRRVIQLYEEKGIEYTRRFLERYMCMFVYDKETLIEIHDSWQQAEWLEKRLPIIDTVIEGHFNGYYMLTVPTILGQIEGVLVEGILKLEAVDPDVKIKYEHQKNFLGQFLLGSKSSFSFDEQIEEFYLKTVLANFDRGKEVGSDLSRHAILHGEDVNYGTKINSLKGILVFDYLFDKLNEAYKDIEKSKLEVKRQKEIAQSKKRARNASGKKPKGHRKTGNG</sequence>
<comment type="caution">
    <text evidence="2">The sequence shown here is derived from an EMBL/GenBank/DDBJ whole genome shotgun (WGS) entry which is preliminary data.</text>
</comment>
<evidence type="ECO:0000256" key="1">
    <source>
        <dbReference type="SAM" id="MobiDB-lite"/>
    </source>
</evidence>
<organism evidence="2 3">
    <name type="scientific">Bacillus cereus TIAC219</name>
    <dbReference type="NCBI Taxonomy" id="718222"/>
    <lineage>
        <taxon>Bacteria</taxon>
        <taxon>Bacillati</taxon>
        <taxon>Bacillota</taxon>
        <taxon>Bacilli</taxon>
        <taxon>Bacillales</taxon>
        <taxon>Bacillaceae</taxon>
        <taxon>Bacillus</taxon>
        <taxon>Bacillus cereus group</taxon>
    </lineage>
</organism>
<feature type="compositionally biased region" description="Basic residues" evidence="1">
    <location>
        <begin position="419"/>
        <end position="440"/>
    </location>
</feature>
<protein>
    <recommendedName>
        <fullName evidence="4">Cytoplasmic protein</fullName>
    </recommendedName>
</protein>
<feature type="region of interest" description="Disordered" evidence="1">
    <location>
        <begin position="1"/>
        <end position="39"/>
    </location>
</feature>
<proteinExistence type="predicted"/>
<accession>A0ABC9SUF4</accession>
<feature type="region of interest" description="Disordered" evidence="1">
    <location>
        <begin position="413"/>
        <end position="440"/>
    </location>
</feature>
<evidence type="ECO:0000313" key="3">
    <source>
        <dbReference type="Proteomes" id="UP000014060"/>
    </source>
</evidence>
<dbReference type="Proteomes" id="UP000014060">
    <property type="component" value="Unassembled WGS sequence"/>
</dbReference>
<gene>
    <name evidence="2" type="ORF">IAY_03933</name>
</gene>
<name>A0ABC9SUF4_BACCE</name>
<evidence type="ECO:0000313" key="2">
    <source>
        <dbReference type="EMBL" id="EOQ59748.1"/>
    </source>
</evidence>
<reference evidence="2 3" key="1">
    <citation type="submission" date="2013-01" db="EMBL/GenBank/DDBJ databases">
        <title>The Genome Sequence of Bacillus cereus TIAC219.</title>
        <authorList>
            <consortium name="The Broad Institute Genome Sequencing Platform"/>
            <consortium name="The Broad Institute Genome Sequencing Center for Infectious Disease"/>
            <person name="Feldgarden M."/>
            <person name="Van der Auwera G.A."/>
            <person name="Mahillon J."/>
            <person name="Duprez V."/>
            <person name="Timmery S."/>
            <person name="Mattelet C."/>
            <person name="Dierick K."/>
            <person name="Sun M."/>
            <person name="Yu Z."/>
            <person name="Zhu L."/>
            <person name="Hu X."/>
            <person name="Shank E.B."/>
            <person name="Swiecicka I."/>
            <person name="Hansen B.M."/>
            <person name="Andrup L."/>
            <person name="Walker B."/>
            <person name="Young S.K."/>
            <person name="Zeng Q."/>
            <person name="Gargeya S."/>
            <person name="Fitzgerald M."/>
            <person name="Haas B."/>
            <person name="Abouelleil A."/>
            <person name="Alvarado L."/>
            <person name="Arachchi H.M."/>
            <person name="Berlin A.M."/>
            <person name="Chapman S.B."/>
            <person name="Dewar J."/>
            <person name="Goldberg J."/>
            <person name="Griggs A."/>
            <person name="Gujja S."/>
            <person name="Hansen M."/>
            <person name="Howarth C."/>
            <person name="Imamovic A."/>
            <person name="Larimer J."/>
            <person name="McCowan C."/>
            <person name="Murphy C."/>
            <person name="Neiman D."/>
            <person name="Pearson M."/>
            <person name="Priest M."/>
            <person name="Roberts A."/>
            <person name="Saif S."/>
            <person name="Shea T."/>
            <person name="Sisk P."/>
            <person name="Sykes S."/>
            <person name="Wortman J."/>
            <person name="Nusbaum C."/>
            <person name="Birren B."/>
        </authorList>
    </citation>
    <scope>NUCLEOTIDE SEQUENCE [LARGE SCALE GENOMIC DNA]</scope>
    <source>
        <strain evidence="2 3">TIAC219</strain>
    </source>
</reference>
<dbReference type="RefSeq" id="WP_000392111.1">
    <property type="nucleotide sequence ID" value="NZ_KB976041.1"/>
</dbReference>
<dbReference type="AlphaFoldDB" id="A0ABC9SUF4"/>
<dbReference type="EMBL" id="AHCJ01000052">
    <property type="protein sequence ID" value="EOQ59748.1"/>
    <property type="molecule type" value="Genomic_DNA"/>
</dbReference>
<evidence type="ECO:0008006" key="4">
    <source>
        <dbReference type="Google" id="ProtNLM"/>
    </source>
</evidence>